<accession>A0ABS1L0I4</accession>
<organism evidence="1 2">
    <name type="scientific">Chryseolinea lacunae</name>
    <dbReference type="NCBI Taxonomy" id="2801331"/>
    <lineage>
        <taxon>Bacteria</taxon>
        <taxon>Pseudomonadati</taxon>
        <taxon>Bacteroidota</taxon>
        <taxon>Cytophagia</taxon>
        <taxon>Cytophagales</taxon>
        <taxon>Fulvivirgaceae</taxon>
        <taxon>Chryseolinea</taxon>
    </lineage>
</organism>
<name>A0ABS1L0I4_9BACT</name>
<evidence type="ECO:0000313" key="2">
    <source>
        <dbReference type="Proteomes" id="UP000613030"/>
    </source>
</evidence>
<protein>
    <recommendedName>
        <fullName evidence="3">Secreted protein</fullName>
    </recommendedName>
</protein>
<evidence type="ECO:0008006" key="3">
    <source>
        <dbReference type="Google" id="ProtNLM"/>
    </source>
</evidence>
<gene>
    <name evidence="1" type="ORF">JI741_27330</name>
</gene>
<comment type="caution">
    <text evidence="1">The sequence shown here is derived from an EMBL/GenBank/DDBJ whole genome shotgun (WGS) entry which is preliminary data.</text>
</comment>
<dbReference type="Proteomes" id="UP000613030">
    <property type="component" value="Unassembled WGS sequence"/>
</dbReference>
<evidence type="ECO:0000313" key="1">
    <source>
        <dbReference type="EMBL" id="MBL0744973.1"/>
    </source>
</evidence>
<reference evidence="1 2" key="1">
    <citation type="submission" date="2021-01" db="EMBL/GenBank/DDBJ databases">
        <title>Chryseolinea sp. Jin1 Genome sequencing and assembly.</title>
        <authorList>
            <person name="Kim I."/>
        </authorList>
    </citation>
    <scope>NUCLEOTIDE SEQUENCE [LARGE SCALE GENOMIC DNA]</scope>
    <source>
        <strain evidence="1 2">Jin1</strain>
    </source>
</reference>
<dbReference type="RefSeq" id="WP_202015061.1">
    <property type="nucleotide sequence ID" value="NZ_JAERRB010000013.1"/>
</dbReference>
<sequence length="178" mass="20223">MVLVKNSAAIFVVMSTIWACSRARVNEVCPPNLSGEQLYYPFAGRVCICDGIETVKSKIPKFNIDDSFNVPDFEQYLLFQDTILSSTKVRLSAVAGFDAGKLVYFNLHIKAKEKSEDLSTIQENLLAEVKELIVSQKWTPLSDSEFESSDKHFRLTVRYDLSALRILEVTYRSDNWPV</sequence>
<dbReference type="EMBL" id="JAERRB010000013">
    <property type="protein sequence ID" value="MBL0744973.1"/>
    <property type="molecule type" value="Genomic_DNA"/>
</dbReference>
<keyword evidence="2" id="KW-1185">Reference proteome</keyword>
<proteinExistence type="predicted"/>